<reference evidence="2" key="1">
    <citation type="submission" date="2023-10" db="EMBL/GenBank/DDBJ databases">
        <authorList>
            <person name="Domelevo Entfellner J.-B."/>
        </authorList>
    </citation>
    <scope>NUCLEOTIDE SEQUENCE</scope>
</reference>
<dbReference type="EMBL" id="OY731405">
    <property type="protein sequence ID" value="CAJ1972753.1"/>
    <property type="molecule type" value="Genomic_DNA"/>
</dbReference>
<evidence type="ECO:0000313" key="3">
    <source>
        <dbReference type="Proteomes" id="UP001189624"/>
    </source>
</evidence>
<sequence length="126" mass="13366">MLLKSPLLLKIHTDKTKSISHAQIRREDPKARAETAATTPATKDGETAAAGDVGLGAGASAAEMTATSTDITAMNIALEKAIGVIALFLLSVLRVWVSLGSETSFWEEVKMVVYIEGGRRSYGQFG</sequence>
<keyword evidence="3" id="KW-1185">Reference proteome</keyword>
<proteinExistence type="predicted"/>
<feature type="region of interest" description="Disordered" evidence="1">
    <location>
        <begin position="19"/>
        <end position="50"/>
    </location>
</feature>
<protein>
    <submittedName>
        <fullName evidence="2">Uncharacterized protein</fullName>
    </submittedName>
</protein>
<dbReference type="AlphaFoldDB" id="A0AA86T1R8"/>
<evidence type="ECO:0000256" key="1">
    <source>
        <dbReference type="SAM" id="MobiDB-lite"/>
    </source>
</evidence>
<accession>A0AA86T1R8</accession>
<evidence type="ECO:0000313" key="2">
    <source>
        <dbReference type="EMBL" id="CAJ1972753.1"/>
    </source>
</evidence>
<dbReference type="Gramene" id="rna-AYBTSS11_LOCUS24805">
    <property type="protein sequence ID" value="CAJ1972753.1"/>
    <property type="gene ID" value="gene-AYBTSS11_LOCUS24805"/>
</dbReference>
<organism evidence="2 3">
    <name type="scientific">Sphenostylis stenocarpa</name>
    <dbReference type="NCBI Taxonomy" id="92480"/>
    <lineage>
        <taxon>Eukaryota</taxon>
        <taxon>Viridiplantae</taxon>
        <taxon>Streptophyta</taxon>
        <taxon>Embryophyta</taxon>
        <taxon>Tracheophyta</taxon>
        <taxon>Spermatophyta</taxon>
        <taxon>Magnoliopsida</taxon>
        <taxon>eudicotyledons</taxon>
        <taxon>Gunneridae</taxon>
        <taxon>Pentapetalae</taxon>
        <taxon>rosids</taxon>
        <taxon>fabids</taxon>
        <taxon>Fabales</taxon>
        <taxon>Fabaceae</taxon>
        <taxon>Papilionoideae</taxon>
        <taxon>50 kb inversion clade</taxon>
        <taxon>NPAAA clade</taxon>
        <taxon>indigoferoid/millettioid clade</taxon>
        <taxon>Phaseoleae</taxon>
        <taxon>Sphenostylis</taxon>
    </lineage>
</organism>
<gene>
    <name evidence="2" type="ORF">AYBTSS11_LOCUS24805</name>
</gene>
<feature type="compositionally biased region" description="Low complexity" evidence="1">
    <location>
        <begin position="34"/>
        <end position="50"/>
    </location>
</feature>
<name>A0AA86T1R8_9FABA</name>
<dbReference type="Proteomes" id="UP001189624">
    <property type="component" value="Chromosome 8"/>
</dbReference>
<feature type="compositionally biased region" description="Basic and acidic residues" evidence="1">
    <location>
        <begin position="24"/>
        <end position="33"/>
    </location>
</feature>